<evidence type="ECO:0000313" key="10">
    <source>
        <dbReference type="Proteomes" id="UP001295684"/>
    </source>
</evidence>
<dbReference type="SUPFAM" id="SSF57850">
    <property type="entry name" value="RING/U-box"/>
    <property type="match status" value="1"/>
</dbReference>
<dbReference type="Gene3D" id="3.30.40.10">
    <property type="entry name" value="Zinc/RING finger domain, C3HC4 (zinc finger)"/>
    <property type="match status" value="1"/>
</dbReference>
<reference evidence="9" key="1">
    <citation type="submission" date="2023-07" db="EMBL/GenBank/DDBJ databases">
        <authorList>
            <consortium name="AG Swart"/>
            <person name="Singh M."/>
            <person name="Singh A."/>
            <person name="Seah K."/>
            <person name="Emmerich C."/>
        </authorList>
    </citation>
    <scope>NUCLEOTIDE SEQUENCE</scope>
    <source>
        <strain evidence="9">DP1</strain>
    </source>
</reference>
<organism evidence="9 10">
    <name type="scientific">Euplotes crassus</name>
    <dbReference type="NCBI Taxonomy" id="5936"/>
    <lineage>
        <taxon>Eukaryota</taxon>
        <taxon>Sar</taxon>
        <taxon>Alveolata</taxon>
        <taxon>Ciliophora</taxon>
        <taxon>Intramacronucleata</taxon>
        <taxon>Spirotrichea</taxon>
        <taxon>Hypotrichia</taxon>
        <taxon>Euplotida</taxon>
        <taxon>Euplotidae</taxon>
        <taxon>Moneuplotes</taxon>
    </lineage>
</organism>
<dbReference type="GO" id="GO:0005634">
    <property type="term" value="C:nucleus"/>
    <property type="evidence" value="ECO:0007669"/>
    <property type="project" value="UniProtKB-SubCell"/>
</dbReference>
<gene>
    <name evidence="9" type="ORF">ECRASSUSDP1_LOCUS19015</name>
</gene>
<evidence type="ECO:0000259" key="7">
    <source>
        <dbReference type="PROSITE" id="PS50089"/>
    </source>
</evidence>
<dbReference type="PROSITE" id="PS00518">
    <property type="entry name" value="ZF_RING_1"/>
    <property type="match status" value="1"/>
</dbReference>
<dbReference type="Proteomes" id="UP001295684">
    <property type="component" value="Unassembled WGS sequence"/>
</dbReference>
<sequence length="223" mass="26098">MESKSDYDCSICINTLVFPVKTSCGHLFCMKCMEKYLEQSPIQQCPMCRTKVKLEKLKVDKNVWKEVKDLFGDEIKERRKVVEEEIRKEKNIVKLKVRYGNKYELLKSFKTTKSGYENKHRWTVYVALGDKKVEAGSVIKSVEFKLDDSFGFTDIKKNFGPYEYACNGYGEFSIPIKITWQRWLKMEPATLDHPLKFEGKGSHKSFIVRVDKTLLEEKTGVKY</sequence>
<dbReference type="AlphaFoldDB" id="A0AAD1XRT4"/>
<comment type="subcellular location">
    <subcellularLocation>
        <location evidence="6">Nucleus</location>
    </subcellularLocation>
</comment>
<dbReference type="InterPro" id="IPR001841">
    <property type="entry name" value="Znf_RING"/>
</dbReference>
<comment type="caution">
    <text evidence="9">The sequence shown here is derived from an EMBL/GenBank/DDBJ whole genome shotgun (WGS) entry which is preliminary data.</text>
</comment>
<evidence type="ECO:0000259" key="8">
    <source>
        <dbReference type="PROSITE" id="PS51037"/>
    </source>
</evidence>
<dbReference type="SMART" id="SM00184">
    <property type="entry name" value="RING"/>
    <property type="match status" value="1"/>
</dbReference>
<evidence type="ECO:0008006" key="11">
    <source>
        <dbReference type="Google" id="ProtNLM"/>
    </source>
</evidence>
<evidence type="ECO:0000256" key="5">
    <source>
        <dbReference type="PROSITE-ProRule" id="PRU00175"/>
    </source>
</evidence>
<feature type="domain" description="RING-type" evidence="7">
    <location>
        <begin position="9"/>
        <end position="49"/>
    </location>
</feature>
<evidence type="ECO:0000256" key="2">
    <source>
        <dbReference type="ARBA" id="ARBA00022771"/>
    </source>
</evidence>
<evidence type="ECO:0000256" key="4">
    <source>
        <dbReference type="ARBA" id="ARBA00023242"/>
    </source>
</evidence>
<dbReference type="Pfam" id="PF03366">
    <property type="entry name" value="YEATS"/>
    <property type="match status" value="1"/>
</dbReference>
<keyword evidence="3" id="KW-0862">Zinc</keyword>
<dbReference type="InterPro" id="IPR013083">
    <property type="entry name" value="Znf_RING/FYVE/PHD"/>
</dbReference>
<dbReference type="InterPro" id="IPR017907">
    <property type="entry name" value="Znf_RING_CS"/>
</dbReference>
<name>A0AAD1XRT4_EUPCR</name>
<proteinExistence type="predicted"/>
<dbReference type="PROSITE" id="PS51037">
    <property type="entry name" value="YEATS"/>
    <property type="match status" value="1"/>
</dbReference>
<keyword evidence="10" id="KW-1185">Reference proteome</keyword>
<accession>A0AAD1XRT4</accession>
<keyword evidence="4 6" id="KW-0539">Nucleus</keyword>
<evidence type="ECO:0000256" key="1">
    <source>
        <dbReference type="ARBA" id="ARBA00022723"/>
    </source>
</evidence>
<protein>
    <recommendedName>
        <fullName evidence="11">RING-type domain-containing protein</fullName>
    </recommendedName>
</protein>
<dbReference type="Pfam" id="PF00097">
    <property type="entry name" value="zf-C3HC4"/>
    <property type="match status" value="1"/>
</dbReference>
<dbReference type="PANTHER" id="PTHR23327">
    <property type="entry name" value="RING FINGER PROTEIN 127"/>
    <property type="match status" value="1"/>
</dbReference>
<keyword evidence="2 5" id="KW-0863">Zinc-finger</keyword>
<dbReference type="GO" id="GO:0008270">
    <property type="term" value="F:zinc ion binding"/>
    <property type="evidence" value="ECO:0007669"/>
    <property type="project" value="UniProtKB-KW"/>
</dbReference>
<dbReference type="InterPro" id="IPR018957">
    <property type="entry name" value="Znf_C3HC4_RING-type"/>
</dbReference>
<dbReference type="Gene3D" id="2.60.40.1970">
    <property type="entry name" value="YEATS domain"/>
    <property type="match status" value="1"/>
</dbReference>
<dbReference type="InterPro" id="IPR038704">
    <property type="entry name" value="YEAST_sf"/>
</dbReference>
<keyword evidence="1" id="KW-0479">Metal-binding</keyword>
<dbReference type="InterPro" id="IPR055129">
    <property type="entry name" value="YEATS_dom"/>
</dbReference>
<evidence type="ECO:0000313" key="9">
    <source>
        <dbReference type="EMBL" id="CAI2377627.1"/>
    </source>
</evidence>
<dbReference type="PROSITE" id="PS50089">
    <property type="entry name" value="ZF_RING_2"/>
    <property type="match status" value="1"/>
</dbReference>
<evidence type="ECO:0000256" key="6">
    <source>
        <dbReference type="PROSITE-ProRule" id="PRU00376"/>
    </source>
</evidence>
<evidence type="ECO:0000256" key="3">
    <source>
        <dbReference type="ARBA" id="ARBA00022833"/>
    </source>
</evidence>
<dbReference type="EMBL" id="CAMPGE010019282">
    <property type="protein sequence ID" value="CAI2377627.1"/>
    <property type="molecule type" value="Genomic_DNA"/>
</dbReference>
<feature type="domain" description="YEATS" evidence="8">
    <location>
        <begin position="87"/>
        <end position="223"/>
    </location>
</feature>